<comment type="subunit">
    <text evidence="3 13">Tetramer of two alpha and two beta subunits.</text>
</comment>
<dbReference type="PANTHER" id="PTHR11538:SF41">
    <property type="entry name" value="PHENYLALANINE--TRNA LIGASE, MITOCHONDRIAL"/>
    <property type="match status" value="1"/>
</dbReference>
<dbReference type="EC" id="6.1.1.20" evidence="13"/>
<evidence type="ECO:0000256" key="5">
    <source>
        <dbReference type="ARBA" id="ARBA00022598"/>
    </source>
</evidence>
<dbReference type="Pfam" id="PF01409">
    <property type="entry name" value="tRNA-synt_2d"/>
    <property type="match status" value="1"/>
</dbReference>
<keyword evidence="8 13" id="KW-0067">ATP-binding</keyword>
<dbReference type="PROSITE" id="PS50862">
    <property type="entry name" value="AA_TRNA_LIGASE_II"/>
    <property type="match status" value="1"/>
</dbReference>
<dbReference type="GO" id="GO:0000287">
    <property type="term" value="F:magnesium ion binding"/>
    <property type="evidence" value="ECO:0007669"/>
    <property type="project" value="UniProtKB-UniRule"/>
</dbReference>
<comment type="caution">
    <text evidence="13">Lacks conserved residue(s) required for the propagation of feature annotation.</text>
</comment>
<dbReference type="EMBL" id="CP032996">
    <property type="protein sequence ID" value="QCI27390.1"/>
    <property type="molecule type" value="Genomic_DNA"/>
</dbReference>
<accession>A0A4D6YMH4</accession>
<comment type="similarity">
    <text evidence="2 13">Belongs to the class-II aminoacyl-tRNA synthetase family. Phe-tRNA synthetase alpha subunit type 1 subfamily.</text>
</comment>
<keyword evidence="5 13" id="KW-0436">Ligase</keyword>
<comment type="catalytic activity">
    <reaction evidence="12 13">
        <text>tRNA(Phe) + L-phenylalanine + ATP = L-phenylalanyl-tRNA(Phe) + AMP + diphosphate + H(+)</text>
        <dbReference type="Rhea" id="RHEA:19413"/>
        <dbReference type="Rhea" id="RHEA-COMP:9668"/>
        <dbReference type="Rhea" id="RHEA-COMP:9699"/>
        <dbReference type="ChEBI" id="CHEBI:15378"/>
        <dbReference type="ChEBI" id="CHEBI:30616"/>
        <dbReference type="ChEBI" id="CHEBI:33019"/>
        <dbReference type="ChEBI" id="CHEBI:58095"/>
        <dbReference type="ChEBI" id="CHEBI:78442"/>
        <dbReference type="ChEBI" id="CHEBI:78531"/>
        <dbReference type="ChEBI" id="CHEBI:456215"/>
        <dbReference type="EC" id="6.1.1.20"/>
    </reaction>
</comment>
<dbReference type="SUPFAM" id="SSF55681">
    <property type="entry name" value="Class II aaRS and biotin synthetases"/>
    <property type="match status" value="1"/>
</dbReference>
<dbReference type="GO" id="GO:0005737">
    <property type="term" value="C:cytoplasm"/>
    <property type="evidence" value="ECO:0007669"/>
    <property type="project" value="UniProtKB-SubCell"/>
</dbReference>
<dbReference type="GO" id="GO:0000049">
    <property type="term" value="F:tRNA binding"/>
    <property type="evidence" value="ECO:0007669"/>
    <property type="project" value="InterPro"/>
</dbReference>
<dbReference type="SUPFAM" id="SSF46589">
    <property type="entry name" value="tRNA-binding arm"/>
    <property type="match status" value="1"/>
</dbReference>
<keyword evidence="7 13" id="KW-0547">Nucleotide-binding</keyword>
<sequence>MQFLKNFELELKLIKTKNQLNILKIKYLGKKGLISNYIKEFKILELEKRKYFLKKINYVKKYIKNIFDNERIKFDNLEINKKNRFKQIDISLPGRKKKLGAIHPITSFIYYIESIFSKFGFNIIKNGFEIEHQYYNFDALNIPISHPARNMQDTFWFNSDFLLRTQTSNMQIHEIKKKKLPIKIIVPGKVYRKDYDQTHSPMFYQIEGLIIDKNINFSHLKWIINIFLDIFFNKKMKIRFRSSYFPFTILSSEVDVMDENNTWLEILGCGMVHPNILKRFNIDINIYSGFAFGMGVERMIMLYYGINDLRLFLKNDLRFLKQFKKNRYF</sequence>
<keyword evidence="9 13" id="KW-0460">Magnesium</keyword>
<evidence type="ECO:0000256" key="11">
    <source>
        <dbReference type="ARBA" id="ARBA00023146"/>
    </source>
</evidence>
<evidence type="ECO:0000313" key="15">
    <source>
        <dbReference type="EMBL" id="QCI27390.1"/>
    </source>
</evidence>
<evidence type="ECO:0000259" key="14">
    <source>
        <dbReference type="PROSITE" id="PS50862"/>
    </source>
</evidence>
<gene>
    <name evidence="13" type="primary">pheS</name>
    <name evidence="15" type="ORF">D9V81_00490</name>
</gene>
<dbReference type="HAMAP" id="MF_00281">
    <property type="entry name" value="Phe_tRNA_synth_alpha1"/>
    <property type="match status" value="1"/>
</dbReference>
<dbReference type="CDD" id="cd00496">
    <property type="entry name" value="PheRS_alpha_core"/>
    <property type="match status" value="1"/>
</dbReference>
<dbReference type="OrthoDB" id="9800719at2"/>
<dbReference type="NCBIfam" id="TIGR00468">
    <property type="entry name" value="pheS"/>
    <property type="match status" value="1"/>
</dbReference>
<evidence type="ECO:0000256" key="12">
    <source>
        <dbReference type="ARBA" id="ARBA00049255"/>
    </source>
</evidence>
<evidence type="ECO:0000256" key="1">
    <source>
        <dbReference type="ARBA" id="ARBA00004496"/>
    </source>
</evidence>
<dbReference type="GO" id="GO:0004826">
    <property type="term" value="F:phenylalanine-tRNA ligase activity"/>
    <property type="evidence" value="ECO:0007669"/>
    <property type="project" value="UniProtKB-UniRule"/>
</dbReference>
<dbReference type="InterPro" id="IPR004188">
    <property type="entry name" value="Phe-tRNA_ligase_II_N"/>
</dbReference>
<evidence type="ECO:0000256" key="7">
    <source>
        <dbReference type="ARBA" id="ARBA00022741"/>
    </source>
</evidence>
<evidence type="ECO:0000256" key="10">
    <source>
        <dbReference type="ARBA" id="ARBA00022917"/>
    </source>
</evidence>
<evidence type="ECO:0000256" key="2">
    <source>
        <dbReference type="ARBA" id="ARBA00010207"/>
    </source>
</evidence>
<feature type="domain" description="Aminoacyl-transfer RNA synthetases class-II family profile" evidence="14">
    <location>
        <begin position="158"/>
        <end position="322"/>
    </location>
</feature>
<organism evidence="15 16">
    <name type="scientific">Buchnera aphidicola</name>
    <name type="common">Therioaphis trifolii</name>
    <dbReference type="NCBI Taxonomy" id="1241884"/>
    <lineage>
        <taxon>Bacteria</taxon>
        <taxon>Pseudomonadati</taxon>
        <taxon>Pseudomonadota</taxon>
        <taxon>Gammaproteobacteria</taxon>
        <taxon>Enterobacterales</taxon>
        <taxon>Erwiniaceae</taxon>
        <taxon>Buchnera</taxon>
    </lineage>
</organism>
<dbReference type="InterPro" id="IPR004529">
    <property type="entry name" value="Phe-tRNA-synth_IIc_asu"/>
</dbReference>
<keyword evidence="4 13" id="KW-0963">Cytoplasm</keyword>
<evidence type="ECO:0000256" key="8">
    <source>
        <dbReference type="ARBA" id="ARBA00022840"/>
    </source>
</evidence>
<protein>
    <recommendedName>
        <fullName evidence="13">Phenylalanine--tRNA ligase alpha subunit</fullName>
        <ecNumber evidence="13">6.1.1.20</ecNumber>
    </recommendedName>
    <alternativeName>
        <fullName evidence="13">Phenylalanyl-tRNA synthetase alpha subunit</fullName>
        <shortName evidence="13">PheRS</shortName>
    </alternativeName>
</protein>
<dbReference type="InterPro" id="IPR006195">
    <property type="entry name" value="aa-tRNA-synth_II"/>
</dbReference>
<dbReference type="InterPro" id="IPR010978">
    <property type="entry name" value="tRNA-bd_arm"/>
</dbReference>
<keyword evidence="10 13" id="KW-0648">Protein biosynthesis</keyword>
<dbReference type="InterPro" id="IPR022911">
    <property type="entry name" value="Phe_tRNA_ligase_alpha1_bac"/>
</dbReference>
<dbReference type="Gene3D" id="3.30.930.10">
    <property type="entry name" value="Bira Bifunctional Protein, Domain 2"/>
    <property type="match status" value="1"/>
</dbReference>
<name>A0A4D6YMH4_9GAMM</name>
<comment type="subcellular location">
    <subcellularLocation>
        <location evidence="1 13">Cytoplasm</location>
    </subcellularLocation>
</comment>
<evidence type="ECO:0000256" key="13">
    <source>
        <dbReference type="HAMAP-Rule" id="MF_00281"/>
    </source>
</evidence>
<dbReference type="AlphaFoldDB" id="A0A4D6YMH4"/>
<evidence type="ECO:0000256" key="6">
    <source>
        <dbReference type="ARBA" id="ARBA00022723"/>
    </source>
</evidence>
<evidence type="ECO:0000313" key="16">
    <source>
        <dbReference type="Proteomes" id="UP000298603"/>
    </source>
</evidence>
<dbReference type="PANTHER" id="PTHR11538">
    <property type="entry name" value="PHENYLALANYL-TRNA SYNTHETASE"/>
    <property type="match status" value="1"/>
</dbReference>
<evidence type="ECO:0000256" key="3">
    <source>
        <dbReference type="ARBA" id="ARBA00011209"/>
    </source>
</evidence>
<dbReference type="InterPro" id="IPR002319">
    <property type="entry name" value="Phenylalanyl-tRNA_Synthase"/>
</dbReference>
<dbReference type="GO" id="GO:0006432">
    <property type="term" value="P:phenylalanyl-tRNA aminoacylation"/>
    <property type="evidence" value="ECO:0007669"/>
    <property type="project" value="UniProtKB-UniRule"/>
</dbReference>
<dbReference type="GO" id="GO:0005524">
    <property type="term" value="F:ATP binding"/>
    <property type="evidence" value="ECO:0007669"/>
    <property type="project" value="UniProtKB-UniRule"/>
</dbReference>
<proteinExistence type="inferred from homology"/>
<dbReference type="Proteomes" id="UP000298603">
    <property type="component" value="Chromosome"/>
</dbReference>
<dbReference type="InterPro" id="IPR045864">
    <property type="entry name" value="aa-tRNA-synth_II/BPL/LPL"/>
</dbReference>
<evidence type="ECO:0000256" key="4">
    <source>
        <dbReference type="ARBA" id="ARBA00022490"/>
    </source>
</evidence>
<keyword evidence="6 13" id="KW-0479">Metal-binding</keyword>
<keyword evidence="11 13" id="KW-0030">Aminoacyl-tRNA synthetase</keyword>
<comment type="cofactor">
    <cofactor evidence="13">
        <name>Mg(2+)</name>
        <dbReference type="ChEBI" id="CHEBI:18420"/>
    </cofactor>
    <text evidence="13">Binds 2 magnesium ions per tetramer.</text>
</comment>
<dbReference type="Pfam" id="PF02912">
    <property type="entry name" value="Phe_tRNA-synt_N"/>
    <property type="match status" value="1"/>
</dbReference>
<evidence type="ECO:0000256" key="9">
    <source>
        <dbReference type="ARBA" id="ARBA00022842"/>
    </source>
</evidence>
<reference evidence="15 16" key="1">
    <citation type="submission" date="2018-10" db="EMBL/GenBank/DDBJ databases">
        <title>Comparative functional genomics of the obligate endosymbiont Buchnera aphidicola.</title>
        <authorList>
            <person name="Chong R.A."/>
        </authorList>
    </citation>
    <scope>NUCLEOTIDE SEQUENCE [LARGE SCALE GENOMIC DNA]</scope>
    <source>
        <strain evidence="15 16">Tma</strain>
    </source>
</reference>
<keyword evidence="16" id="KW-1185">Reference proteome</keyword>